<evidence type="ECO:0008006" key="4">
    <source>
        <dbReference type="Google" id="ProtNLM"/>
    </source>
</evidence>
<comment type="caution">
    <text evidence="2">The sequence shown here is derived from an EMBL/GenBank/DDBJ whole genome shotgun (WGS) entry which is preliminary data.</text>
</comment>
<evidence type="ECO:0000313" key="2">
    <source>
        <dbReference type="EMBL" id="NIZ47325.1"/>
    </source>
</evidence>
<keyword evidence="3" id="KW-1185">Reference proteome</keyword>
<name>A0A968KT62_9SPIO</name>
<feature type="transmembrane region" description="Helical" evidence="1">
    <location>
        <begin position="210"/>
        <end position="229"/>
    </location>
</feature>
<feature type="transmembrane region" description="Helical" evidence="1">
    <location>
        <begin position="86"/>
        <end position="116"/>
    </location>
</feature>
<feature type="transmembrane region" description="Helical" evidence="1">
    <location>
        <begin position="264"/>
        <end position="282"/>
    </location>
</feature>
<proteinExistence type="predicted"/>
<keyword evidence="1" id="KW-0812">Transmembrane</keyword>
<protein>
    <recommendedName>
        <fullName evidence="4">ABC transporter permease</fullName>
    </recommendedName>
</protein>
<accession>A0A968KT62</accession>
<organism evidence="2 3">
    <name type="scientific">Entomospira nematocerorum</name>
    <dbReference type="NCBI Taxonomy" id="2719987"/>
    <lineage>
        <taxon>Bacteria</taxon>
        <taxon>Pseudomonadati</taxon>
        <taxon>Spirochaetota</taxon>
        <taxon>Spirochaetia</taxon>
        <taxon>Spirochaetales</taxon>
        <taxon>Spirochaetaceae</taxon>
        <taxon>Entomospira</taxon>
    </lineage>
</organism>
<gene>
    <name evidence="2" type="ORF">HCT46_05295</name>
</gene>
<sequence length="290" mass="33863">MILPIYKKELITYFKTPLAYVFLALILFFTGVIFTTGFLFRANQNFPLYLRILTTLFVVIIPLLTMRSYSEEFKNRTDQLLFTLPVPLLSILIAKFLASLTVFSVIIINLFLYLLVLQRFGTPDWPHITIAMTGFILLGTSLISLGIMISSYTQHQLLAALMSFITILTLVILTSLTPIIPHSWSATFLTFSIIIIMQTQRLYSKTRKKVLSFFLFLSLMISLLIWQQLRSDSFTNFIPMFLQNYSPLIRYQSFNQGILRLNDLIYFLVFIAILQYITYLNLEKHYYKER</sequence>
<dbReference type="EMBL" id="JAATLK010000001">
    <property type="protein sequence ID" value="NIZ47325.1"/>
    <property type="molecule type" value="Genomic_DNA"/>
</dbReference>
<keyword evidence="1" id="KW-1133">Transmembrane helix</keyword>
<feature type="transmembrane region" description="Helical" evidence="1">
    <location>
        <begin position="20"/>
        <end position="40"/>
    </location>
</feature>
<evidence type="ECO:0000313" key="3">
    <source>
        <dbReference type="Proteomes" id="UP000752013"/>
    </source>
</evidence>
<feature type="transmembrane region" description="Helical" evidence="1">
    <location>
        <begin position="128"/>
        <end position="150"/>
    </location>
</feature>
<feature type="transmembrane region" description="Helical" evidence="1">
    <location>
        <begin position="157"/>
        <end position="176"/>
    </location>
</feature>
<reference evidence="2" key="1">
    <citation type="submission" date="2020-03" db="EMBL/GenBank/DDBJ databases">
        <title>Spirochaetal bacteria isolated from arthropods constitute a novel genus Entomospira genus novum within the order Spirochaetales.</title>
        <authorList>
            <person name="Grana-Miraglia L."/>
            <person name="Sikutova S."/>
            <person name="Fingerle V."/>
            <person name="Sing A."/>
            <person name="Castillo-Ramirez S."/>
            <person name="Margos G."/>
            <person name="Rudolf I."/>
        </authorList>
    </citation>
    <scope>NUCLEOTIDE SEQUENCE</scope>
    <source>
        <strain evidence="2">BR208</strain>
    </source>
</reference>
<evidence type="ECO:0000256" key="1">
    <source>
        <dbReference type="SAM" id="Phobius"/>
    </source>
</evidence>
<feature type="transmembrane region" description="Helical" evidence="1">
    <location>
        <begin position="182"/>
        <end position="198"/>
    </location>
</feature>
<feature type="transmembrane region" description="Helical" evidence="1">
    <location>
        <begin position="46"/>
        <end position="65"/>
    </location>
</feature>
<dbReference type="AlphaFoldDB" id="A0A968KT62"/>
<keyword evidence="1" id="KW-0472">Membrane</keyword>
<dbReference type="Proteomes" id="UP000752013">
    <property type="component" value="Unassembled WGS sequence"/>
</dbReference>
<dbReference type="RefSeq" id="WP_167703733.1">
    <property type="nucleotide sequence ID" value="NZ_CP118168.1"/>
</dbReference>